<protein>
    <recommendedName>
        <fullName evidence="6">ATP synthase F0 subunit 8</fullName>
    </recommendedName>
</protein>
<feature type="transmembrane region" description="Helical" evidence="1">
    <location>
        <begin position="78"/>
        <end position="100"/>
    </location>
</feature>
<evidence type="ECO:0000256" key="1">
    <source>
        <dbReference type="SAM" id="Phobius"/>
    </source>
</evidence>
<evidence type="ECO:0000313" key="2">
    <source>
        <dbReference type="EMBL" id="KAL0841438.1"/>
    </source>
</evidence>
<proteinExistence type="predicted"/>
<dbReference type="Proteomes" id="UP001549921">
    <property type="component" value="Unassembled WGS sequence"/>
</dbReference>
<organism evidence="2 5">
    <name type="scientific">Loxostege sticticalis</name>
    <name type="common">Beet webworm moth</name>
    <dbReference type="NCBI Taxonomy" id="481309"/>
    <lineage>
        <taxon>Eukaryota</taxon>
        <taxon>Metazoa</taxon>
        <taxon>Ecdysozoa</taxon>
        <taxon>Arthropoda</taxon>
        <taxon>Hexapoda</taxon>
        <taxon>Insecta</taxon>
        <taxon>Pterygota</taxon>
        <taxon>Neoptera</taxon>
        <taxon>Endopterygota</taxon>
        <taxon>Lepidoptera</taxon>
        <taxon>Glossata</taxon>
        <taxon>Ditrysia</taxon>
        <taxon>Pyraloidea</taxon>
        <taxon>Crambidae</taxon>
        <taxon>Pyraustinae</taxon>
        <taxon>Loxostege</taxon>
    </lineage>
</organism>
<name>A0ABD0TEE6_LOXSC</name>
<evidence type="ECO:0000313" key="5">
    <source>
        <dbReference type="Proteomes" id="UP001549921"/>
    </source>
</evidence>
<dbReference type="EMBL" id="JBEUOH010000006">
    <property type="protein sequence ID" value="KAL0893259.1"/>
    <property type="molecule type" value="Genomic_DNA"/>
</dbReference>
<evidence type="ECO:0008006" key="6">
    <source>
        <dbReference type="Google" id="ProtNLM"/>
    </source>
</evidence>
<evidence type="ECO:0000313" key="4">
    <source>
        <dbReference type="Proteomes" id="UP001549920"/>
    </source>
</evidence>
<dbReference type="EMBL" id="JBEDNZ010000006">
    <property type="protein sequence ID" value="KAL0841438.1"/>
    <property type="molecule type" value="Genomic_DNA"/>
</dbReference>
<dbReference type="AlphaFoldDB" id="A0ABD0TEE6"/>
<accession>A0ABD0TEE6</accession>
<sequence length="112" mass="13333">MHGSFTNVLWYLEFLAFAVLLICFFLFVLYLAKINYISYNPRYDTRKKIETAPKIPKKHIHVVEPNQRPICCDLGCIWFCRLFFSITTIAFCYYFAYSFISDTKLRFGLFVP</sequence>
<keyword evidence="4" id="KW-1185">Reference proteome</keyword>
<dbReference type="Proteomes" id="UP001549920">
    <property type="component" value="Unassembled WGS sequence"/>
</dbReference>
<reference evidence="4 5" key="1">
    <citation type="submission" date="2024-06" db="EMBL/GenBank/DDBJ databases">
        <title>A chromosome-level genome assembly of beet webworm, Loxostege sticticalis.</title>
        <authorList>
            <person name="Zhang Y."/>
        </authorList>
    </citation>
    <scope>NUCLEOTIDE SEQUENCE [LARGE SCALE GENOMIC DNA]</scope>
    <source>
        <strain evidence="3">AQ026</strain>
        <strain evidence="2">AQ028</strain>
        <tissue evidence="2">Male pupae</tissue>
        <tissue evidence="3">Whole body</tissue>
    </source>
</reference>
<keyword evidence="1" id="KW-0812">Transmembrane</keyword>
<evidence type="ECO:0000313" key="3">
    <source>
        <dbReference type="EMBL" id="KAL0893259.1"/>
    </source>
</evidence>
<keyword evidence="1" id="KW-0472">Membrane</keyword>
<gene>
    <name evidence="3" type="ORF">ABMA27_014858</name>
    <name evidence="2" type="ORF">ABMA28_015120</name>
</gene>
<comment type="caution">
    <text evidence="2">The sequence shown here is derived from an EMBL/GenBank/DDBJ whole genome shotgun (WGS) entry which is preliminary data.</text>
</comment>
<feature type="transmembrane region" description="Helical" evidence="1">
    <location>
        <begin position="12"/>
        <end position="32"/>
    </location>
</feature>
<keyword evidence="1" id="KW-1133">Transmembrane helix</keyword>